<proteinExistence type="predicted"/>
<dbReference type="EMBL" id="MH908922">
    <property type="protein sequence ID" value="AYM54428.1"/>
    <property type="molecule type" value="Genomic_DNA"/>
</dbReference>
<accession>A0A3S5GYH7</accession>
<organism evidence="2">
    <name type="scientific">Phaselicystis flava</name>
    <dbReference type="NCBI Taxonomy" id="525924"/>
    <lineage>
        <taxon>Bacteria</taxon>
        <taxon>Pseudomonadati</taxon>
        <taxon>Myxococcota</taxon>
        <taxon>Polyangia</taxon>
        <taxon>Polyangiales</taxon>
        <taxon>Phaselicystidaceae</taxon>
        <taxon>Phaselicystis</taxon>
    </lineage>
</organism>
<evidence type="ECO:0000256" key="1">
    <source>
        <dbReference type="ARBA" id="ARBA00022801"/>
    </source>
</evidence>
<keyword evidence="1" id="KW-0378">Hydrolase</keyword>
<dbReference type="InterPro" id="IPR007312">
    <property type="entry name" value="Phosphoesterase"/>
</dbReference>
<dbReference type="AlphaFoldDB" id="A0A3S5GYH7"/>
<dbReference type="SUPFAM" id="SSF53649">
    <property type="entry name" value="Alkaline phosphatase-like"/>
    <property type="match status" value="1"/>
</dbReference>
<dbReference type="PANTHER" id="PTHR31956:SF1">
    <property type="entry name" value="NON-SPECIFIC PHOSPHOLIPASE C1"/>
    <property type="match status" value="1"/>
</dbReference>
<dbReference type="GO" id="GO:0009395">
    <property type="term" value="P:phospholipid catabolic process"/>
    <property type="evidence" value="ECO:0007669"/>
    <property type="project" value="TreeGrafter"/>
</dbReference>
<name>A0A3S5GYH7_9BACT</name>
<sequence length="650" mass="72354">MSKRPDDALPDDLHIVVAMFENRSFDNVLGWAFASSRPSHFIPPSPLARYNGLQGLDLAAYANTAVVGGRSYKFPPTRGYSTTTIKGVEYLMPPPVDPHEEFDHITFQIYGQQGPGRPRVHDGSGNVHAEVKPNMSGFAADYQDALGSGATVAQIAKVMETGTYAQTYPFGLLAHAYAVSDAWFSSTPTQTNPNRAFMACGTSQGKVNNGSLGFDNFTAPTIWNRLSEHNKSWKIYWENTFLPEKGTQPWTRQCFSQLKGFGDEYFPRMSQFHRDARLGRLPFFSFIEPSWTLEQDQEGFQGNDMHPPGDIRPGLQFLSSLYTSLVSNRDAWARTILLITFDEHGGTWDHVGPPTTATPDTRHTTGFQFDRFGPRVPTLLVSPMVEPGTVFRSLKGLTTPYDHTSIPATILTLAGIDRSCWKLFDRVDVAPTFEGVLTRARNPRTDVELGPVGGSWEHETDAPSPGLVNFGDPFILKYVGAGEYKNMYVTAGSTASGQYLWMTPQRSQAMKFRFTMGFSPDSTRPSGMFVRTPGNVHIQYAATWGPDASNQAYIRVPDSKLEVAQWCVFGQDDQWWYSAWYVSNLNRATLGAALTWGTEISIEYHELNGNTVWLPRKIYPLESLNSGYLAVGGDAEYNDPSIGRWVIESP</sequence>
<dbReference type="PANTHER" id="PTHR31956">
    <property type="entry name" value="NON-SPECIFIC PHOSPHOLIPASE C4-RELATED"/>
    <property type="match status" value="1"/>
</dbReference>
<dbReference type="Gene3D" id="3.40.720.10">
    <property type="entry name" value="Alkaline Phosphatase, subunit A"/>
    <property type="match status" value="2"/>
</dbReference>
<evidence type="ECO:0000313" key="2">
    <source>
        <dbReference type="EMBL" id="AYM54428.1"/>
    </source>
</evidence>
<reference evidence="2" key="1">
    <citation type="journal article" date="2018" name="J. Ind. Microbiol. Biotechnol.">
        <title>Genome mining reveals uncommon alkylpyrones as type III PKS products from myxobacteria.</title>
        <authorList>
            <person name="Hug J.J."/>
            <person name="Panter F."/>
            <person name="Krug D."/>
            <person name="Muller R."/>
        </authorList>
    </citation>
    <scope>NUCLEOTIDE SEQUENCE</scope>
    <source>
        <strain evidence="2">MSr9315</strain>
    </source>
</reference>
<dbReference type="GO" id="GO:0042578">
    <property type="term" value="F:phosphoric ester hydrolase activity"/>
    <property type="evidence" value="ECO:0007669"/>
    <property type="project" value="UniProtKB-ARBA"/>
</dbReference>
<dbReference type="InterPro" id="IPR017850">
    <property type="entry name" value="Alkaline_phosphatase_core_sf"/>
</dbReference>
<dbReference type="Pfam" id="PF04185">
    <property type="entry name" value="Phosphoesterase"/>
    <property type="match status" value="1"/>
</dbReference>
<protein>
    <submittedName>
        <fullName evidence="2">Phosphoesterase family protein</fullName>
    </submittedName>
</protein>